<keyword evidence="3" id="KW-1185">Reference proteome</keyword>
<feature type="signal peptide" evidence="1">
    <location>
        <begin position="1"/>
        <end position="26"/>
    </location>
</feature>
<dbReference type="Proteomes" id="UP000291832">
    <property type="component" value="Unassembled WGS sequence"/>
</dbReference>
<dbReference type="PROSITE" id="PS51257">
    <property type="entry name" value="PROKAR_LIPOPROTEIN"/>
    <property type="match status" value="1"/>
</dbReference>
<dbReference type="AlphaFoldDB" id="A0A4Q7U5X5"/>
<evidence type="ECO:0000313" key="3">
    <source>
        <dbReference type="Proteomes" id="UP000291832"/>
    </source>
</evidence>
<name>A0A4Q7U5X5_9MICO</name>
<dbReference type="RefSeq" id="WP_130452386.1">
    <property type="nucleotide sequence ID" value="NZ_QYAG01000004.1"/>
</dbReference>
<comment type="caution">
    <text evidence="2">The sequence shown here is derived from an EMBL/GenBank/DDBJ whole genome shotgun (WGS) entry which is preliminary data.</text>
</comment>
<protein>
    <submittedName>
        <fullName evidence="2">Uncharacterized protein</fullName>
    </submittedName>
</protein>
<feature type="chain" id="PRO_5020757841" evidence="1">
    <location>
        <begin position="27"/>
        <end position="143"/>
    </location>
</feature>
<evidence type="ECO:0000256" key="1">
    <source>
        <dbReference type="SAM" id="SignalP"/>
    </source>
</evidence>
<dbReference type="EMBL" id="SHKI01000002">
    <property type="protein sequence ID" value="RZT68390.1"/>
    <property type="molecule type" value="Genomic_DNA"/>
</dbReference>
<organism evidence="2 3">
    <name type="scientific">Leucobacter luti</name>
    <dbReference type="NCBI Taxonomy" id="340320"/>
    <lineage>
        <taxon>Bacteria</taxon>
        <taxon>Bacillati</taxon>
        <taxon>Actinomycetota</taxon>
        <taxon>Actinomycetes</taxon>
        <taxon>Micrococcales</taxon>
        <taxon>Microbacteriaceae</taxon>
        <taxon>Leucobacter</taxon>
    </lineage>
</organism>
<sequence length="143" mass="14221">MNTTHRGLAAAALVGALSLAGLTGCAASGPSEQENAAAACTALADYDATLTAAAADLSEATTVGELRDIRETVAAAHEAADEALGAVADDRAEALQGAWSTFSEQLQSVDDDASLADARDSLVEDARALAGARETAESGLNCG</sequence>
<reference evidence="2 3" key="1">
    <citation type="journal article" date="2015" name="Stand. Genomic Sci.">
        <title>Genomic Encyclopedia of Bacterial and Archaeal Type Strains, Phase III: the genomes of soil and plant-associated and newly described type strains.</title>
        <authorList>
            <person name="Whitman W.B."/>
            <person name="Woyke T."/>
            <person name="Klenk H.P."/>
            <person name="Zhou Y."/>
            <person name="Lilburn T.G."/>
            <person name="Beck B.J."/>
            <person name="De Vos P."/>
            <person name="Vandamme P."/>
            <person name="Eisen J.A."/>
            <person name="Garrity G."/>
            <person name="Hugenholtz P."/>
            <person name="Kyrpides N.C."/>
        </authorList>
    </citation>
    <scope>NUCLEOTIDE SEQUENCE [LARGE SCALE GENOMIC DNA]</scope>
    <source>
        <strain evidence="2 3">RF6</strain>
    </source>
</reference>
<keyword evidence="1" id="KW-0732">Signal</keyword>
<proteinExistence type="predicted"/>
<accession>A0A4Q7U5X5</accession>
<evidence type="ECO:0000313" key="2">
    <source>
        <dbReference type="EMBL" id="RZT68390.1"/>
    </source>
</evidence>
<gene>
    <name evidence="2" type="ORF">EV139_0113</name>
</gene>